<dbReference type="EMBL" id="MK550697">
    <property type="protein sequence ID" value="QBM09629.1"/>
    <property type="molecule type" value="Genomic_DNA"/>
</dbReference>
<dbReference type="InterPro" id="IPR051289">
    <property type="entry name" value="LAGLIDADG_Endonuclease"/>
</dbReference>
<feature type="domain" description="Homing endonuclease LAGLIDADG" evidence="1">
    <location>
        <begin position="36"/>
        <end position="134"/>
    </location>
</feature>
<reference evidence="2" key="1">
    <citation type="submission" date="2019-02" db="EMBL/GenBank/DDBJ databases">
        <authorList>
            <person name="Fang M.L."/>
            <person name="Zhang Y."/>
        </authorList>
    </citation>
    <scope>NUCLEOTIDE SEQUENCE</scope>
    <source>
        <strain evidence="2">YMF1.01838</strain>
    </source>
</reference>
<dbReference type="Pfam" id="PF00961">
    <property type="entry name" value="LAGLIDADG_1"/>
    <property type="match status" value="1"/>
</dbReference>
<keyword evidence="2" id="KW-0496">Mitochondrion</keyword>
<evidence type="ECO:0000313" key="2">
    <source>
        <dbReference type="EMBL" id="QBM09629.1"/>
    </source>
</evidence>
<dbReference type="InterPro" id="IPR027434">
    <property type="entry name" value="Homing_endonucl"/>
</dbReference>
<sequence>MNWGLSDELSLAFPNIIPISRPVVLSQEIKDPNWFVGFVSGEGSFYIKIEESKNKIGYRVGVIFQVTQHLRDEALLRSFIVYLGCGYFSVRSNQLGGDFLVVSFSEIYDKVIPFFAKYQVLGTKRLDYLDFCEVAELIKNKLHLTKEGLEKIISIKKGMNRRRV</sequence>
<protein>
    <recommendedName>
        <fullName evidence="1">Homing endonuclease LAGLIDADG domain-containing protein</fullName>
    </recommendedName>
</protein>
<accession>A0A482DTY2</accession>
<dbReference type="InterPro" id="IPR004860">
    <property type="entry name" value="LAGLIDADG_dom"/>
</dbReference>
<dbReference type="FunFam" id="3.10.28.10:FF:000010">
    <property type="entry name" value="LAGLIDADG homing endonuclease I-LtrII"/>
    <property type="match status" value="1"/>
</dbReference>
<dbReference type="AlphaFoldDB" id="A0A482DTY2"/>
<dbReference type="GO" id="GO:0004519">
    <property type="term" value="F:endonuclease activity"/>
    <property type="evidence" value="ECO:0007669"/>
    <property type="project" value="InterPro"/>
</dbReference>
<gene>
    <name evidence="2" type="primary">orf164</name>
</gene>
<dbReference type="PANTHER" id="PTHR36181:SF4">
    <property type="entry name" value="LAGLIDADG ENDONUCLEASE"/>
    <property type="match status" value="1"/>
</dbReference>
<evidence type="ECO:0000259" key="1">
    <source>
        <dbReference type="Pfam" id="PF00961"/>
    </source>
</evidence>
<dbReference type="PANTHER" id="PTHR36181">
    <property type="entry name" value="INTRON-ENCODED ENDONUCLEASE AI3-RELATED"/>
    <property type="match status" value="1"/>
</dbReference>
<organism evidence="2">
    <name type="scientific">Dactylella sp</name>
    <dbReference type="NCBI Taxonomy" id="1814903"/>
    <lineage>
        <taxon>Eukaryota</taxon>
        <taxon>Fungi</taxon>
        <taxon>Dikarya</taxon>
        <taxon>Ascomycota</taxon>
        <taxon>Pezizomycotina</taxon>
        <taxon>Orbiliomycetes</taxon>
        <taxon>Orbiliales</taxon>
        <taxon>Orbiliaceae</taxon>
        <taxon>Dactylella</taxon>
    </lineage>
</organism>
<dbReference type="SUPFAM" id="SSF55608">
    <property type="entry name" value="Homing endonucleases"/>
    <property type="match status" value="1"/>
</dbReference>
<name>A0A482DTY2_9PEZI</name>
<proteinExistence type="predicted"/>
<geneLocation type="mitochondrion" evidence="2"/>
<dbReference type="Gene3D" id="3.10.28.10">
    <property type="entry name" value="Homing endonucleases"/>
    <property type="match status" value="1"/>
</dbReference>
<dbReference type="GO" id="GO:0005739">
    <property type="term" value="C:mitochondrion"/>
    <property type="evidence" value="ECO:0007669"/>
    <property type="project" value="UniProtKB-ARBA"/>
</dbReference>